<keyword evidence="3" id="KW-1185">Reference proteome</keyword>
<dbReference type="GO" id="GO:0016020">
    <property type="term" value="C:membrane"/>
    <property type="evidence" value="ECO:0007669"/>
    <property type="project" value="TreeGrafter"/>
</dbReference>
<keyword evidence="1" id="KW-0472">Membrane</keyword>
<name>A0A553P7B4_TIGCA</name>
<protein>
    <recommendedName>
        <fullName evidence="4">EamA domain-containing protein</fullName>
    </recommendedName>
</protein>
<dbReference type="AlphaFoldDB" id="A0A553P7B4"/>
<sequence>MPKFWSVCPSFDSDVSVLRLHSNVPFANAYQQTKGLKQKRVKIKEKVIKATMTVSVGPRSSSPINLEVDALDDSLDFEHLVLDAHDKSNESTDLLLPSNEKSLSEDGFIPPGLYTRVNLNDSMDSTLSSEPAPSKIPMLMGMMFALLANILLVFNNYIIRGYHLNAGELIFVRGFMQVPVCVLIAKCQGYALIPMERFMMVWLILQGLGYSLMVFLCTFAVRLMPVQEFIVLCFTSPIPTIIFSVLLLKERKGVVFKCLLMPILLVGVCLVVKPAVFFPNSDQDGERYPQFTLGVILVVIASIASGISNVCVAKAKSVNSFILMSYMGFATILFSVILLFVPLPNRIIHDFASIPQIELAMTLTSNLISISASLFIVLANKMATPTVTSMFRSTEIPMVVVIELFWFHIYPDLLSIIGSSLVIGCVLLVPHAITISSWFTSPTLLYRKKSSILENSV</sequence>
<organism evidence="2 3">
    <name type="scientific">Tigriopus californicus</name>
    <name type="common">Marine copepod</name>
    <dbReference type="NCBI Taxonomy" id="6832"/>
    <lineage>
        <taxon>Eukaryota</taxon>
        <taxon>Metazoa</taxon>
        <taxon>Ecdysozoa</taxon>
        <taxon>Arthropoda</taxon>
        <taxon>Crustacea</taxon>
        <taxon>Multicrustacea</taxon>
        <taxon>Hexanauplia</taxon>
        <taxon>Copepoda</taxon>
        <taxon>Harpacticoida</taxon>
        <taxon>Harpacticidae</taxon>
        <taxon>Tigriopus</taxon>
    </lineage>
</organism>
<keyword evidence="1" id="KW-1133">Transmembrane helix</keyword>
<feature type="transmembrane region" description="Helical" evidence="1">
    <location>
        <begin position="200"/>
        <end position="223"/>
    </location>
</feature>
<feature type="transmembrane region" description="Helical" evidence="1">
    <location>
        <begin position="360"/>
        <end position="379"/>
    </location>
</feature>
<evidence type="ECO:0008006" key="4">
    <source>
        <dbReference type="Google" id="ProtNLM"/>
    </source>
</evidence>
<feature type="transmembrane region" description="Helical" evidence="1">
    <location>
        <begin position="416"/>
        <end position="439"/>
    </location>
</feature>
<dbReference type="SUPFAM" id="SSF103481">
    <property type="entry name" value="Multidrug resistance efflux transporter EmrE"/>
    <property type="match status" value="2"/>
</dbReference>
<accession>A0A553P7B4</accession>
<feature type="transmembrane region" description="Helical" evidence="1">
    <location>
        <begin position="138"/>
        <end position="158"/>
    </location>
</feature>
<dbReference type="InterPro" id="IPR037185">
    <property type="entry name" value="EmrE-like"/>
</dbReference>
<evidence type="ECO:0000313" key="3">
    <source>
        <dbReference type="Proteomes" id="UP000318571"/>
    </source>
</evidence>
<dbReference type="EMBL" id="VCGU01000007">
    <property type="protein sequence ID" value="TRY73578.1"/>
    <property type="molecule type" value="Genomic_DNA"/>
</dbReference>
<comment type="caution">
    <text evidence="2">The sequence shown here is derived from an EMBL/GenBank/DDBJ whole genome shotgun (WGS) entry which is preliminary data.</text>
</comment>
<keyword evidence="1" id="KW-0812">Transmembrane</keyword>
<dbReference type="PANTHER" id="PTHR22911">
    <property type="entry name" value="ACYL-MALONYL CONDENSING ENZYME-RELATED"/>
    <property type="match status" value="1"/>
</dbReference>
<gene>
    <name evidence="2" type="ORF">TCAL_05032</name>
</gene>
<feature type="transmembrane region" description="Helical" evidence="1">
    <location>
        <begin position="229"/>
        <end position="248"/>
    </location>
</feature>
<evidence type="ECO:0000256" key="1">
    <source>
        <dbReference type="SAM" id="Phobius"/>
    </source>
</evidence>
<dbReference type="Proteomes" id="UP000318571">
    <property type="component" value="Chromosome 3"/>
</dbReference>
<feature type="transmembrane region" description="Helical" evidence="1">
    <location>
        <begin position="320"/>
        <end position="340"/>
    </location>
</feature>
<feature type="transmembrane region" description="Helical" evidence="1">
    <location>
        <begin position="291"/>
        <end position="313"/>
    </location>
</feature>
<dbReference type="STRING" id="6832.A0A553P7B4"/>
<evidence type="ECO:0000313" key="2">
    <source>
        <dbReference type="EMBL" id="TRY73578.1"/>
    </source>
</evidence>
<proteinExistence type="predicted"/>
<feature type="transmembrane region" description="Helical" evidence="1">
    <location>
        <begin position="260"/>
        <end position="279"/>
    </location>
</feature>
<reference evidence="2 3" key="1">
    <citation type="journal article" date="2018" name="Nat. Ecol. Evol.">
        <title>Genomic signatures of mitonuclear coevolution across populations of Tigriopus californicus.</title>
        <authorList>
            <person name="Barreto F.S."/>
            <person name="Watson E.T."/>
            <person name="Lima T.G."/>
            <person name="Willett C.S."/>
            <person name="Edmands S."/>
            <person name="Li W."/>
            <person name="Burton R.S."/>
        </authorList>
    </citation>
    <scope>NUCLEOTIDE SEQUENCE [LARGE SCALE GENOMIC DNA]</scope>
    <source>
        <strain evidence="2 3">San Diego</strain>
    </source>
</reference>